<evidence type="ECO:0000313" key="2">
    <source>
        <dbReference type="EnsemblPlants" id="OBART03G20220.1"/>
    </source>
</evidence>
<dbReference type="AlphaFoldDB" id="A0A0D3FJE4"/>
<evidence type="ECO:0008006" key="4">
    <source>
        <dbReference type="Google" id="ProtNLM"/>
    </source>
</evidence>
<dbReference type="InterPro" id="IPR007493">
    <property type="entry name" value="DUF538"/>
</dbReference>
<proteinExistence type="predicted"/>
<dbReference type="HOGENOM" id="CLU_089542_5_0_1"/>
<reference evidence="2" key="1">
    <citation type="journal article" date="2009" name="Rice">
        <title>De Novo Next Generation Sequencing of Plant Genomes.</title>
        <authorList>
            <person name="Rounsley S."/>
            <person name="Marri P.R."/>
            <person name="Yu Y."/>
            <person name="He R."/>
            <person name="Sisneros N."/>
            <person name="Goicoechea J.L."/>
            <person name="Lee S.J."/>
            <person name="Angelova A."/>
            <person name="Kudrna D."/>
            <person name="Luo M."/>
            <person name="Affourtit J."/>
            <person name="Desany B."/>
            <person name="Knight J."/>
            <person name="Niazi F."/>
            <person name="Egholm M."/>
            <person name="Wing R.A."/>
        </authorList>
    </citation>
    <scope>NUCLEOTIDE SEQUENCE [LARGE SCALE GENOMIC DNA]</scope>
    <source>
        <strain evidence="2">cv. IRGC 105608</strain>
    </source>
</reference>
<dbReference type="PaxDb" id="65489-OBART03G20220.1"/>
<keyword evidence="3" id="KW-1185">Reference proteome</keyword>
<dbReference type="Proteomes" id="UP000026960">
    <property type="component" value="Chromosome 3"/>
</dbReference>
<dbReference type="SUPFAM" id="SSF141562">
    <property type="entry name" value="At5g01610-like"/>
    <property type="match status" value="1"/>
</dbReference>
<dbReference type="Gramene" id="OBART03G20220.1">
    <property type="protein sequence ID" value="OBART03G20220.1"/>
    <property type="gene ID" value="OBART03G20220"/>
</dbReference>
<reference evidence="2" key="2">
    <citation type="submission" date="2015-03" db="UniProtKB">
        <authorList>
            <consortium name="EnsemblPlants"/>
        </authorList>
    </citation>
    <scope>IDENTIFICATION</scope>
</reference>
<sequence>MASQQSLLVVVVVMISILHMAASSTDYLEKNNLPRGLIPLGVTSYVVHPNGHLEVTIPGMCDFFVTVDGRQYCVRYGSSFGGVV</sequence>
<accession>A0A0D3FJE4</accession>
<protein>
    <recommendedName>
        <fullName evidence="4">Xylanase inhibitor C-terminal domain-containing protein</fullName>
    </recommendedName>
</protein>
<dbReference type="EnsemblPlants" id="OBART03G20220.1">
    <property type="protein sequence ID" value="OBART03G20220.1"/>
    <property type="gene ID" value="OBART03G20220"/>
</dbReference>
<evidence type="ECO:0000256" key="1">
    <source>
        <dbReference type="SAM" id="SignalP"/>
    </source>
</evidence>
<feature type="signal peptide" evidence="1">
    <location>
        <begin position="1"/>
        <end position="23"/>
    </location>
</feature>
<dbReference type="Gene3D" id="2.30.240.10">
    <property type="entry name" value="At5g01610-like"/>
    <property type="match status" value="1"/>
</dbReference>
<dbReference type="InterPro" id="IPR036758">
    <property type="entry name" value="At5g01610-like"/>
</dbReference>
<keyword evidence="1" id="KW-0732">Signal</keyword>
<organism evidence="2">
    <name type="scientific">Oryza barthii</name>
    <dbReference type="NCBI Taxonomy" id="65489"/>
    <lineage>
        <taxon>Eukaryota</taxon>
        <taxon>Viridiplantae</taxon>
        <taxon>Streptophyta</taxon>
        <taxon>Embryophyta</taxon>
        <taxon>Tracheophyta</taxon>
        <taxon>Spermatophyta</taxon>
        <taxon>Magnoliopsida</taxon>
        <taxon>Liliopsida</taxon>
        <taxon>Poales</taxon>
        <taxon>Poaceae</taxon>
        <taxon>BOP clade</taxon>
        <taxon>Oryzoideae</taxon>
        <taxon>Oryzeae</taxon>
        <taxon>Oryzinae</taxon>
        <taxon>Oryza</taxon>
    </lineage>
</organism>
<dbReference type="Pfam" id="PF04398">
    <property type="entry name" value="DUF538"/>
    <property type="match status" value="1"/>
</dbReference>
<name>A0A0D3FJE4_9ORYZ</name>
<feature type="chain" id="PRO_5002275711" description="Xylanase inhibitor C-terminal domain-containing protein" evidence="1">
    <location>
        <begin position="24"/>
        <end position="84"/>
    </location>
</feature>
<evidence type="ECO:0000313" key="3">
    <source>
        <dbReference type="Proteomes" id="UP000026960"/>
    </source>
</evidence>